<dbReference type="GO" id="GO:0005634">
    <property type="term" value="C:nucleus"/>
    <property type="evidence" value="ECO:0007669"/>
    <property type="project" value="TreeGrafter"/>
</dbReference>
<proteinExistence type="predicted"/>
<dbReference type="GO" id="GO:0003964">
    <property type="term" value="F:RNA-directed DNA polymerase activity"/>
    <property type="evidence" value="ECO:0007669"/>
    <property type="project" value="UniProtKB-KW"/>
</dbReference>
<dbReference type="OrthoDB" id="437897at2759"/>
<feature type="compositionally biased region" description="Basic and acidic residues" evidence="7">
    <location>
        <begin position="2034"/>
        <end position="2046"/>
    </location>
</feature>
<evidence type="ECO:0000259" key="8">
    <source>
        <dbReference type="PROSITE" id="PS50994"/>
    </source>
</evidence>
<dbReference type="EMBL" id="LSRX01000831">
    <property type="protein sequence ID" value="OLP88037.1"/>
    <property type="molecule type" value="Genomic_DNA"/>
</dbReference>
<keyword evidence="4" id="KW-0255">Endonuclease</keyword>
<evidence type="ECO:0000313" key="9">
    <source>
        <dbReference type="EMBL" id="OLP88037.1"/>
    </source>
</evidence>
<dbReference type="SUPFAM" id="SSF53098">
    <property type="entry name" value="Ribonuclease H-like"/>
    <property type="match status" value="1"/>
</dbReference>
<feature type="compositionally biased region" description="Polar residues" evidence="7">
    <location>
        <begin position="777"/>
        <end position="786"/>
    </location>
</feature>
<dbReference type="InterPro" id="IPR001969">
    <property type="entry name" value="Aspartic_peptidase_AS"/>
</dbReference>
<evidence type="ECO:0000256" key="1">
    <source>
        <dbReference type="ARBA" id="ARBA00022679"/>
    </source>
</evidence>
<feature type="compositionally biased region" description="Low complexity" evidence="7">
    <location>
        <begin position="789"/>
        <end position="800"/>
    </location>
</feature>
<accession>A0A1Q9CYN2</accession>
<reference evidence="9 10" key="1">
    <citation type="submission" date="2016-02" db="EMBL/GenBank/DDBJ databases">
        <title>Genome analysis of coral dinoflagellate symbionts highlights evolutionary adaptations to a symbiotic lifestyle.</title>
        <authorList>
            <person name="Aranda M."/>
            <person name="Li Y."/>
            <person name="Liew Y.J."/>
            <person name="Baumgarten S."/>
            <person name="Simakov O."/>
            <person name="Wilson M."/>
            <person name="Piel J."/>
            <person name="Ashoor H."/>
            <person name="Bougouffa S."/>
            <person name="Bajic V.B."/>
            <person name="Ryu T."/>
            <person name="Ravasi T."/>
            <person name="Bayer T."/>
            <person name="Micklem G."/>
            <person name="Kim H."/>
            <person name="Bhak J."/>
            <person name="Lajeunesse T.C."/>
            <person name="Voolstra C.R."/>
        </authorList>
    </citation>
    <scope>NUCLEOTIDE SEQUENCE [LARGE SCALE GENOMIC DNA]</scope>
    <source>
        <strain evidence="9 10">CCMP2467</strain>
    </source>
</reference>
<dbReference type="PANTHER" id="PTHR13063">
    <property type="entry name" value="ENOS INTERACTING PROTEIN"/>
    <property type="match status" value="1"/>
</dbReference>
<keyword evidence="2" id="KW-0548">Nucleotidyltransferase</keyword>
<dbReference type="InterPro" id="IPR016818">
    <property type="entry name" value="NOSIP"/>
</dbReference>
<keyword evidence="10" id="KW-1185">Reference proteome</keyword>
<keyword evidence="5" id="KW-0378">Hydrolase</keyword>
<feature type="region of interest" description="Disordered" evidence="7">
    <location>
        <begin position="771"/>
        <end position="991"/>
    </location>
</feature>
<evidence type="ECO:0000256" key="7">
    <source>
        <dbReference type="SAM" id="MobiDB-lite"/>
    </source>
</evidence>
<dbReference type="PROSITE" id="PS00141">
    <property type="entry name" value="ASP_PROTEASE"/>
    <property type="match status" value="1"/>
</dbReference>
<name>A0A1Q9CYN2_SYMMI</name>
<sequence>MNDNRDNHGPVPTWDGAARGWRRYTREVAWYVQSTPAHKRRHCASKLMGRLTGPARLLAMSWQQAVFDVEDGTTKLLQKLASSPLVRRSLPNAAAICQQYFSFKRGHHEGIGNFLVRETLVHEEFVEALIRLHEEKLGVSQSDRDFGLPAVEESSWRDYDWQEPGWDTDDWWWYEDEIAETGDGADGAHAADSPEEPAAPEGDGAEHPPRDDSAGPVRATTGSSPSHREEPSSPHRARSGPLSSPALQEGAWKDGPKKPIDELSVADSFIMGVLRGWRLLQAAGLTAEEKRDILSTSRNSLDYEVIAQALQGLWDEQLLGHRSHGTASYQNYAAYHEDMDAHYHEAADEWYQEEDNSWDYDGYAAEWNDSSWWTDGYDEAYPAMTDEPNEPEDEKYKEAQQAEKIAEQLALEARRTWTEAQKATQQIRRDRGFGAASHGPIKCFICGGSHMARACPERFKGKGKSKGKFGSFNGHYVDHEGYYIGKGKSKGKSKGKTNMWLDGQAMWHKGKGKHKDAPRSVNAYSTDMYLAGLQVSDAMDLSSMSSAKPEPQTGMLDSGATASAAPEAVVKGLVEAVLSRDRGARIDLEQYARPYFRFGNGKWGRALGRTTITSNVSGRVRKFSLYTLPNPSEYYSSHFDKASLVPVLIGMDFIGPSGMGLIIDFSTGLALHSKEDHPEIFHLKTNAKGHYVLDIVEFLTQGCVNHEGQAHLVVSSGVPTSTSSHVHHVLELGTVWFDLTAQEAELEEEALNVSRRRLLQLHQRSRELRQRLHAAAASTSQMSGPSVATRESPTSSTRSPGDVAIQVDPGADPYLADQGNDQAEGEGSSTRCFKTSHHGSTGSQDEWRAMALPLPASSGKGAGERTRSMAPLRRVQSEVGVRSPEGESSGDNEGGESSHGQANAHPVGKHHGTCEANLGDLPGDAAQDRCRRAAEPHGTATADRSSGAEDHNYSGGYPITTSGRSIEHQRGQQQLAHCKRPGGGPAGSLRQQWNVKPCTNHLGHKIMAFTSLMATASCSLLAGLHLHERDGLWEISGSPHTLLSDAAEEADLKPRRINLSTGYDLYRDSMWEGLLDLLQQKRPMKLWFSLPCSKWCPWTEVDHHTPDRRDKLDNYRRRERRMLWNFNKFVKAALQVDPDLQVYFEWPSISRGWQLPALTDLGQFLEQRAVPWQPCRVDGCCYGLVDYDSQTFVRKRWSIYTTDELFHQTFKSKLCPGNHKHNDALGDSYTKEAYYPWRMVQAFVRHWKEQLVPNRHLRLLALRDDLPSLADEAPEETTTPTETYVLEECDVDTDDDLEVCATVGQRMTLETMAREARLREQLSFQVLATLLEELFIYHQRQGQPHQRWNGPPRGNLALGAYSHGASGGICNATQKYKDFVRYINEFIRRHCPDHQWTSLMISKNCRALPHRDHHNMAGTRNLLFCTGDFSGGGLWLGEVGDGPQRRRRLPDGSYKNGHVEVTKNKFVYFSPKVEHATEKWKGTRLSVSAYTTRMLPYLTTDVHHELRSLGFQFDAILDNFNGDKEAHPAVEADERPDEQPLPDGVSQAEYDSWTAKVAKFHKAAGHPTNRNLAKIVEDAGHAPWKVDVARNHKCPSCESLRAGGSSSGRVPPASTHVNYSAWEAVGIDTGEWIPPGKKTKVKFITFVDMATRLRVVQPLFVYDFLTTKVESGSDFIRTFSERWLGSYPKPKLVIMDSAKSFVSENVNNFLSDLNIQVHIVAEKEHWANGLVESTVQDLKHTASAIHLDAQDVDVSVVMHLAAAALNATEFVAGYSSHQWAFGTAHTTTDEDVRTYQLVEPKIDYARLVSARQRAEEIAISTRARRVLSKLGNTTVRQPLREFTPMQLVKVWRHVWPREQHKGPRGGYKKSGRPHWIGPGRVMFSEVLPHQHEGDHRRHVVWVLIGSQLLRCSVHSVRPVTEVERFQYETTTTEDVTRWKSLADVLPRKEYHDLVDEAPEDNEVELPDLPQQPDETTMVAPPRRLRTKTSSARVQPYAPRVTDGQSDEDGPEIQPPPVNDYQPATSSTTPPDGESMAHPEQPDPKRVRRQEANWVQELEAAALQEQSEYDIFQAMEETQDFLKIEFEVEAPASNRQRKLLDRNPVSYMVKKMRDSEVVISRLGPREQALFSRAKAKEVDSFLRNEAVRKCLDNQEVKQAYESGRIVRARWVLTWKSIPPEDRDEAIKDAKENPSTTLHDHQGRRKAKARIVLLGFQHPNLLDPAFKTSSPVQSTLGRNLLYLLAVHHQWGLEGLDLATAFLQTMPTEADSQLYTTGVEELREALGVDQDAIMKILRNIYGSTTAPRGLWLSLHKTLTDLGGIAVMGERCLWIWLSKTEMDRGRPRLIGAMGGHVDDFHRLGDKNSHEWMAIREAVDKAYQWGTAKTGKYRHAGTDITSTTDDKGRLKIVVDQSYYIEGIQDIEIDAARLQQDGPLRPHEVGACRTALGALQWVAVQSQPQLCSRCNLLLTEVVSEGTLQAAREIQAMISEIRRESYSLEFIKFDHAEHWTDLTFISMGDQAHNNRGKGDSTGGLLTLVAGPEAAQGKVCPMTLLAWRTWKLRRKALGSNDAEVQSIYEAEDQNFRVRLLWTEIHGARDPRRLREDLVEASENQCLQVKGILCTDSRGGYDAIEKNESPLLGLSNMRAALQAFSLRENLARVACELRWLASDYNLADSMTKKKPESRLALQKYLQTRHWAIAFDSAKRSKKQGHTAVSQVDKHMPDGHIFDREAILECLLQQKLDIQAEQKKFEEQERQREQRLLSADKEVQLKELEAFTNAEQGLLSQDHRHKRALEQADAVREGVPEKKLRRGELLVVDKSQLRAKSFWTKEFTPTAAPTEVKKVDATTRCPMTGKKLKVKDLIPVKMDIADQKLMDQGGGKGVYCCAVSKNAIIHQQALLLKPTGVVILESVWKDIVSKEMKCPVTGKKLRGEEDLLKLERGGSGFSAHNDVEAKSFTMIRNATGDNRTQAGHLPRAGYAGLH</sequence>
<keyword evidence="3" id="KW-0540">Nuclease</keyword>
<feature type="domain" description="Integrase catalytic" evidence="8">
    <location>
        <begin position="1607"/>
        <end position="1766"/>
    </location>
</feature>
<evidence type="ECO:0000313" key="10">
    <source>
        <dbReference type="Proteomes" id="UP000186817"/>
    </source>
</evidence>
<feature type="compositionally biased region" description="Basic and acidic residues" evidence="7">
    <location>
        <begin position="204"/>
        <end position="213"/>
    </location>
</feature>
<evidence type="ECO:0000256" key="4">
    <source>
        <dbReference type="ARBA" id="ARBA00022759"/>
    </source>
</evidence>
<evidence type="ECO:0000256" key="2">
    <source>
        <dbReference type="ARBA" id="ARBA00022695"/>
    </source>
</evidence>
<protein>
    <submittedName>
        <fullName evidence="9">Nitric oxide synthase-interacting protein</fullName>
    </submittedName>
</protein>
<feature type="region of interest" description="Disordered" evidence="7">
    <location>
        <begin position="1961"/>
        <end position="2046"/>
    </location>
</feature>
<feature type="region of interest" description="Disordered" evidence="7">
    <location>
        <begin position="182"/>
        <end position="258"/>
    </location>
</feature>
<comment type="caution">
    <text evidence="9">The sequence shown here is derived from an EMBL/GenBank/DDBJ whole genome shotgun (WGS) entry which is preliminary data.</text>
</comment>
<dbReference type="PANTHER" id="PTHR13063:SF10">
    <property type="entry name" value="NITRIC OXIDE SYNTHASE-INTERACTING PROTEIN"/>
    <property type="match status" value="1"/>
</dbReference>
<dbReference type="Gene3D" id="3.30.420.10">
    <property type="entry name" value="Ribonuclease H-like superfamily/Ribonuclease H"/>
    <property type="match status" value="1"/>
</dbReference>
<dbReference type="PROSITE" id="PS50994">
    <property type="entry name" value="INTEGRASE"/>
    <property type="match status" value="1"/>
</dbReference>
<dbReference type="GO" id="GO:0004519">
    <property type="term" value="F:endonuclease activity"/>
    <property type="evidence" value="ECO:0007669"/>
    <property type="project" value="UniProtKB-KW"/>
</dbReference>
<dbReference type="Proteomes" id="UP000186817">
    <property type="component" value="Unassembled WGS sequence"/>
</dbReference>
<dbReference type="GO" id="GO:0061630">
    <property type="term" value="F:ubiquitin protein ligase activity"/>
    <property type="evidence" value="ECO:0007669"/>
    <property type="project" value="InterPro"/>
</dbReference>
<evidence type="ECO:0000256" key="5">
    <source>
        <dbReference type="ARBA" id="ARBA00022801"/>
    </source>
</evidence>
<organism evidence="9 10">
    <name type="scientific">Symbiodinium microadriaticum</name>
    <name type="common">Dinoflagellate</name>
    <name type="synonym">Zooxanthella microadriatica</name>
    <dbReference type="NCBI Taxonomy" id="2951"/>
    <lineage>
        <taxon>Eukaryota</taxon>
        <taxon>Sar</taxon>
        <taxon>Alveolata</taxon>
        <taxon>Dinophyceae</taxon>
        <taxon>Suessiales</taxon>
        <taxon>Symbiodiniaceae</taxon>
        <taxon>Symbiodinium</taxon>
    </lineage>
</organism>
<dbReference type="GO" id="GO:0003676">
    <property type="term" value="F:nucleic acid binding"/>
    <property type="evidence" value="ECO:0007669"/>
    <property type="project" value="InterPro"/>
</dbReference>
<dbReference type="InterPro" id="IPR001584">
    <property type="entry name" value="Integrase_cat-core"/>
</dbReference>
<keyword evidence="6" id="KW-0695">RNA-directed DNA polymerase</keyword>
<dbReference type="InterPro" id="IPR012337">
    <property type="entry name" value="RNaseH-like_sf"/>
</dbReference>
<gene>
    <name evidence="9" type="primary">nosip</name>
    <name evidence="9" type="ORF">AK812_SmicGene30698</name>
</gene>
<evidence type="ECO:0000256" key="6">
    <source>
        <dbReference type="ARBA" id="ARBA00022918"/>
    </source>
</evidence>
<evidence type="ECO:0000256" key="3">
    <source>
        <dbReference type="ARBA" id="ARBA00022722"/>
    </source>
</evidence>
<dbReference type="GO" id="GO:0004190">
    <property type="term" value="F:aspartic-type endopeptidase activity"/>
    <property type="evidence" value="ECO:0007669"/>
    <property type="project" value="InterPro"/>
</dbReference>
<feature type="compositionally biased region" description="Polar residues" evidence="7">
    <location>
        <begin position="827"/>
        <end position="844"/>
    </location>
</feature>
<dbReference type="GO" id="GO:0015074">
    <property type="term" value="P:DNA integration"/>
    <property type="evidence" value="ECO:0007669"/>
    <property type="project" value="InterPro"/>
</dbReference>
<dbReference type="InterPro" id="IPR036397">
    <property type="entry name" value="RNaseH_sf"/>
</dbReference>
<keyword evidence="1" id="KW-0808">Transferase</keyword>
<dbReference type="GO" id="GO:0006508">
    <property type="term" value="P:proteolysis"/>
    <property type="evidence" value="ECO:0007669"/>
    <property type="project" value="InterPro"/>
</dbReference>
<feature type="compositionally biased region" description="Basic and acidic residues" evidence="7">
    <location>
        <begin position="926"/>
        <end position="935"/>
    </location>
</feature>